<dbReference type="GO" id="GO:0046872">
    <property type="term" value="F:metal ion binding"/>
    <property type="evidence" value="ECO:0007669"/>
    <property type="project" value="UniProtKB-KW"/>
</dbReference>
<dbReference type="PANTHER" id="PTHR23407:SF1">
    <property type="entry name" value="5-FORMYLTETRAHYDROFOLATE CYCLO-LIGASE"/>
    <property type="match status" value="1"/>
</dbReference>
<evidence type="ECO:0000256" key="3">
    <source>
        <dbReference type="ARBA" id="ARBA00022840"/>
    </source>
</evidence>
<dbReference type="Gene3D" id="3.40.50.10420">
    <property type="entry name" value="NagB/RpiA/CoA transferase-like"/>
    <property type="match status" value="1"/>
</dbReference>
<evidence type="ECO:0000256" key="1">
    <source>
        <dbReference type="ARBA" id="ARBA00010638"/>
    </source>
</evidence>
<feature type="binding site" evidence="4">
    <location>
        <begin position="140"/>
        <end position="148"/>
    </location>
    <ligand>
        <name>ATP</name>
        <dbReference type="ChEBI" id="CHEBI:30616"/>
    </ligand>
</feature>
<dbReference type="InterPro" id="IPR037171">
    <property type="entry name" value="NagB/RpiA_transferase-like"/>
</dbReference>
<dbReference type="InterPro" id="IPR002698">
    <property type="entry name" value="FTHF_cligase"/>
</dbReference>
<evidence type="ECO:0000256" key="4">
    <source>
        <dbReference type="PIRSR" id="PIRSR006806-1"/>
    </source>
</evidence>
<evidence type="ECO:0000256" key="2">
    <source>
        <dbReference type="ARBA" id="ARBA00022741"/>
    </source>
</evidence>
<dbReference type="InterPro" id="IPR024185">
    <property type="entry name" value="FTHF_cligase-like_sf"/>
</dbReference>
<evidence type="ECO:0000256" key="5">
    <source>
        <dbReference type="RuleBase" id="RU361279"/>
    </source>
</evidence>
<protein>
    <recommendedName>
        <fullName evidence="5">5-formyltetrahydrofolate cyclo-ligase</fullName>
        <ecNumber evidence="5">6.3.3.2</ecNumber>
    </recommendedName>
</protein>
<comment type="similarity">
    <text evidence="1 5">Belongs to the 5-formyltetrahydrofolate cyclo-ligase family.</text>
</comment>
<keyword evidence="5" id="KW-0460">Magnesium</keyword>
<dbReference type="GO" id="GO:0035999">
    <property type="term" value="P:tetrahydrofolate interconversion"/>
    <property type="evidence" value="ECO:0007669"/>
    <property type="project" value="TreeGrafter"/>
</dbReference>
<dbReference type="GO" id="GO:0005524">
    <property type="term" value="F:ATP binding"/>
    <property type="evidence" value="ECO:0007669"/>
    <property type="project" value="UniProtKB-KW"/>
</dbReference>
<reference evidence="6" key="2">
    <citation type="submission" date="2021-04" db="EMBL/GenBank/DDBJ databases">
        <authorList>
            <person name="Gilroy R."/>
        </authorList>
    </citation>
    <scope>NUCLEOTIDE SEQUENCE</scope>
    <source>
        <strain evidence="6">5933</strain>
    </source>
</reference>
<keyword evidence="2 4" id="KW-0547">Nucleotide-binding</keyword>
<evidence type="ECO:0000313" key="6">
    <source>
        <dbReference type="EMBL" id="HJC71881.1"/>
    </source>
</evidence>
<feature type="binding site" evidence="4">
    <location>
        <begin position="12"/>
        <end position="16"/>
    </location>
    <ligand>
        <name>ATP</name>
        <dbReference type="ChEBI" id="CHEBI:30616"/>
    </ligand>
</feature>
<accession>A0A9D2Q3U6</accession>
<feature type="binding site" evidence="4">
    <location>
        <position position="58"/>
    </location>
    <ligand>
        <name>substrate</name>
    </ligand>
</feature>
<evidence type="ECO:0000313" key="7">
    <source>
        <dbReference type="Proteomes" id="UP000823918"/>
    </source>
</evidence>
<organism evidence="6 7">
    <name type="scientific">Candidatus Ruthenibacterium merdavium</name>
    <dbReference type="NCBI Taxonomy" id="2838752"/>
    <lineage>
        <taxon>Bacteria</taxon>
        <taxon>Bacillati</taxon>
        <taxon>Bacillota</taxon>
        <taxon>Clostridia</taxon>
        <taxon>Eubacteriales</taxon>
        <taxon>Oscillospiraceae</taxon>
        <taxon>Ruthenibacterium</taxon>
    </lineage>
</organism>
<dbReference type="GO" id="GO:0009396">
    <property type="term" value="P:folic acid-containing compound biosynthetic process"/>
    <property type="evidence" value="ECO:0007669"/>
    <property type="project" value="TreeGrafter"/>
</dbReference>
<keyword evidence="3 4" id="KW-0067">ATP-binding</keyword>
<keyword evidence="6" id="KW-0436">Ligase</keyword>
<dbReference type="EMBL" id="DWWA01000020">
    <property type="protein sequence ID" value="HJC71881.1"/>
    <property type="molecule type" value="Genomic_DNA"/>
</dbReference>
<reference evidence="6" key="1">
    <citation type="journal article" date="2021" name="PeerJ">
        <title>Extensive microbial diversity within the chicken gut microbiome revealed by metagenomics and culture.</title>
        <authorList>
            <person name="Gilroy R."/>
            <person name="Ravi A."/>
            <person name="Getino M."/>
            <person name="Pursley I."/>
            <person name="Horton D.L."/>
            <person name="Alikhan N.F."/>
            <person name="Baker D."/>
            <person name="Gharbi K."/>
            <person name="Hall N."/>
            <person name="Watson M."/>
            <person name="Adriaenssens E.M."/>
            <person name="Foster-Nyarko E."/>
            <person name="Jarju S."/>
            <person name="Secka A."/>
            <person name="Antonio M."/>
            <person name="Oren A."/>
            <person name="Chaudhuri R.R."/>
            <person name="La Ragione R."/>
            <person name="Hildebrand F."/>
            <person name="Pallen M.J."/>
        </authorList>
    </citation>
    <scope>NUCLEOTIDE SEQUENCE</scope>
    <source>
        <strain evidence="6">5933</strain>
    </source>
</reference>
<comment type="catalytic activity">
    <reaction evidence="5">
        <text>(6S)-5-formyl-5,6,7,8-tetrahydrofolate + ATP = (6R)-5,10-methenyltetrahydrofolate + ADP + phosphate</text>
        <dbReference type="Rhea" id="RHEA:10488"/>
        <dbReference type="ChEBI" id="CHEBI:30616"/>
        <dbReference type="ChEBI" id="CHEBI:43474"/>
        <dbReference type="ChEBI" id="CHEBI:57455"/>
        <dbReference type="ChEBI" id="CHEBI:57457"/>
        <dbReference type="ChEBI" id="CHEBI:456216"/>
        <dbReference type="EC" id="6.3.3.2"/>
    </reaction>
</comment>
<comment type="cofactor">
    <cofactor evidence="5">
        <name>Mg(2+)</name>
        <dbReference type="ChEBI" id="CHEBI:18420"/>
    </cofactor>
</comment>
<dbReference type="Pfam" id="PF01812">
    <property type="entry name" value="5-FTHF_cyc-lig"/>
    <property type="match status" value="1"/>
</dbReference>
<dbReference type="GO" id="GO:0030272">
    <property type="term" value="F:5-formyltetrahydrofolate cyclo-ligase activity"/>
    <property type="evidence" value="ECO:0007669"/>
    <property type="project" value="UniProtKB-EC"/>
</dbReference>
<dbReference type="NCBIfam" id="TIGR02727">
    <property type="entry name" value="MTHFS_bact"/>
    <property type="match status" value="1"/>
</dbReference>
<dbReference type="Proteomes" id="UP000823918">
    <property type="component" value="Unassembled WGS sequence"/>
</dbReference>
<feature type="binding site" evidence="4">
    <location>
        <position position="63"/>
    </location>
    <ligand>
        <name>substrate</name>
    </ligand>
</feature>
<gene>
    <name evidence="6" type="ORF">H9698_03680</name>
</gene>
<dbReference type="PIRSF" id="PIRSF006806">
    <property type="entry name" value="FTHF_cligase"/>
    <property type="match status" value="1"/>
</dbReference>
<proteinExistence type="inferred from homology"/>
<sequence length="208" mass="23578">MLKKEAEKQKEKRLARAAIKRRLSTITEEENREAGQAMLTYLRQSNAYRMARVVFCFVSTKKEPDTTPFLQQVLNDGKRLCVPLCLGKGQMEAREITSLDQLKPGLFGILEPKEDTPLVSEKDIDFCAAPCLAAAKDGTRIGHGGGYYDRFMPKLSSRCYCVVLCNEKMLCETLPAGKTDYRFHRIITQSGMVRVEQREENEETSAQD</sequence>
<name>A0A9D2Q3U6_9FIRM</name>
<dbReference type="PANTHER" id="PTHR23407">
    <property type="entry name" value="ATPASE INHIBITOR/5-FORMYLTETRAHYDROFOLATE CYCLO-LIGASE"/>
    <property type="match status" value="1"/>
</dbReference>
<dbReference type="EC" id="6.3.3.2" evidence="5"/>
<keyword evidence="5" id="KW-0479">Metal-binding</keyword>
<comment type="caution">
    <text evidence="6">The sequence shown here is derived from an EMBL/GenBank/DDBJ whole genome shotgun (WGS) entry which is preliminary data.</text>
</comment>
<dbReference type="AlphaFoldDB" id="A0A9D2Q3U6"/>
<dbReference type="SUPFAM" id="SSF100950">
    <property type="entry name" value="NagB/RpiA/CoA transferase-like"/>
    <property type="match status" value="1"/>
</dbReference>